<keyword evidence="3" id="KW-0285">Flavoprotein</keyword>
<dbReference type="Pfam" id="PF02913">
    <property type="entry name" value="FAD-oxidase_C"/>
    <property type="match status" value="1"/>
</dbReference>
<evidence type="ECO:0000256" key="3">
    <source>
        <dbReference type="ARBA" id="ARBA00022630"/>
    </source>
</evidence>
<dbReference type="Pfam" id="PF01565">
    <property type="entry name" value="FAD_binding_4"/>
    <property type="match status" value="1"/>
</dbReference>
<keyword evidence="8" id="KW-1185">Reference proteome</keyword>
<comment type="cofactor">
    <cofactor evidence="1">
        <name>FAD</name>
        <dbReference type="ChEBI" id="CHEBI:57692"/>
    </cofactor>
</comment>
<dbReference type="PANTHER" id="PTHR43716">
    <property type="entry name" value="D-2-HYDROXYGLUTARATE DEHYDROGENASE, MITOCHONDRIAL"/>
    <property type="match status" value="1"/>
</dbReference>
<dbReference type="AlphaFoldDB" id="A0AAV9J0I4"/>
<evidence type="ECO:0000256" key="5">
    <source>
        <dbReference type="ARBA" id="ARBA00023002"/>
    </source>
</evidence>
<comment type="similarity">
    <text evidence="2">Belongs to the FAD-binding oxidoreductase/transferase type 4 family.</text>
</comment>
<reference evidence="7 8" key="1">
    <citation type="submission" date="2022-07" db="EMBL/GenBank/DDBJ databases">
        <title>Genome-wide signatures of adaptation to extreme environments.</title>
        <authorList>
            <person name="Cho C.H."/>
            <person name="Yoon H.S."/>
        </authorList>
    </citation>
    <scope>NUCLEOTIDE SEQUENCE [LARGE SCALE GENOMIC DNA]</scope>
    <source>
        <strain evidence="7 8">DBV 063 E5</strain>
    </source>
</reference>
<dbReference type="Gene3D" id="3.30.70.2740">
    <property type="match status" value="1"/>
</dbReference>
<dbReference type="InterPro" id="IPR051264">
    <property type="entry name" value="FAD-oxidored/transferase_4"/>
</dbReference>
<keyword evidence="4" id="KW-0274">FAD</keyword>
<dbReference type="Proteomes" id="UP001301350">
    <property type="component" value="Unassembled WGS sequence"/>
</dbReference>
<dbReference type="InterPro" id="IPR004113">
    <property type="entry name" value="FAD-bd_oxidored_4_C"/>
</dbReference>
<dbReference type="EMBL" id="JANCYW010000014">
    <property type="protein sequence ID" value="KAK4537848.1"/>
    <property type="molecule type" value="Genomic_DNA"/>
</dbReference>
<dbReference type="Gene3D" id="3.30.43.10">
    <property type="entry name" value="Uridine Diphospho-n-acetylenolpyruvylglucosamine Reductase, domain 2"/>
    <property type="match status" value="1"/>
</dbReference>
<dbReference type="InterPro" id="IPR016171">
    <property type="entry name" value="Vanillyl_alc_oxidase_C-sub2"/>
</dbReference>
<name>A0AAV9J0I4_CYACA</name>
<evidence type="ECO:0000313" key="8">
    <source>
        <dbReference type="Proteomes" id="UP001301350"/>
    </source>
</evidence>
<dbReference type="Gene3D" id="3.30.465.10">
    <property type="match status" value="1"/>
</dbReference>
<dbReference type="FunFam" id="3.30.43.10:FF:000011">
    <property type="entry name" value="D-lactate dehydrogenase (Cytochrome)"/>
    <property type="match status" value="1"/>
</dbReference>
<sequence length="523" mass="56821">MHALVNLIRRATPSNILSRHTLLRSLSISSAQTATWAPERRTDLSRLTDGDLDAIRQCVCDDTASSAAAFITDAHELQAFNTDWMHRYIGTSPLCVRPQRTEQVAALLTYCQQRRLAVTPQGGNTGLVGGSVPVHDEIILSTSRMNRVLHWEPQTGTVTVEAGAVLQAVDAYCGQHGYRFPLDLGAKGSCQIGGNVATHASGSRFLRYGSLRGRVTGMEVVLADGTVLDLGLGRALRKDNTGYDLKQWFIGSEGTLGVVTKVSVACAPAPAAVHTALLGLRRDFNAVLALSRRAQHQLGEILYALEFMDREAVTLLERQQSGASVGNPLAHQPDCGFYVLLETGGGVAEHDRARLESFLGQAMDDGLVLDGVLAQDQSQSEALWRMREGLSEAVSRAGPMTFKYDLSLPPSTYYQVVEQTRQRLQTTGDAMQVVSWGHLGDGNVHLNVVAPTCDRRLQAALEPWVYAWVARHGGSVSAEHGIGQMKAGCVQYSQSAAAIEKMRALKRMLDPYGILNPYKLFDA</sequence>
<dbReference type="SUPFAM" id="SSF55103">
    <property type="entry name" value="FAD-linked oxidases, C-terminal domain"/>
    <property type="match status" value="1"/>
</dbReference>
<dbReference type="InterPro" id="IPR016169">
    <property type="entry name" value="FAD-bd_PCMH_sub2"/>
</dbReference>
<dbReference type="InterPro" id="IPR016164">
    <property type="entry name" value="FAD-linked_Oxase-like_C"/>
</dbReference>
<gene>
    <name evidence="7" type="ORF">CDCA_CDCA14G3873</name>
</gene>
<comment type="caution">
    <text evidence="7">The sequence shown here is derived from an EMBL/GenBank/DDBJ whole genome shotgun (WGS) entry which is preliminary data.</text>
</comment>
<dbReference type="InterPro" id="IPR006094">
    <property type="entry name" value="Oxid_FAD_bind_N"/>
</dbReference>
<evidence type="ECO:0000313" key="7">
    <source>
        <dbReference type="EMBL" id="KAK4537848.1"/>
    </source>
</evidence>
<protein>
    <recommendedName>
        <fullName evidence="6">FAD-binding PCMH-type domain-containing protein</fullName>
    </recommendedName>
</protein>
<dbReference type="SUPFAM" id="SSF56176">
    <property type="entry name" value="FAD-binding/transporter-associated domain-like"/>
    <property type="match status" value="1"/>
</dbReference>
<dbReference type="InterPro" id="IPR016166">
    <property type="entry name" value="FAD-bd_PCMH"/>
</dbReference>
<feature type="domain" description="FAD-binding PCMH-type" evidence="6">
    <location>
        <begin position="88"/>
        <end position="269"/>
    </location>
</feature>
<proteinExistence type="inferred from homology"/>
<dbReference type="GO" id="GO:0005739">
    <property type="term" value="C:mitochondrion"/>
    <property type="evidence" value="ECO:0007669"/>
    <property type="project" value="TreeGrafter"/>
</dbReference>
<dbReference type="Gene3D" id="3.30.70.2190">
    <property type="match status" value="1"/>
</dbReference>
<dbReference type="GO" id="GO:0016491">
    <property type="term" value="F:oxidoreductase activity"/>
    <property type="evidence" value="ECO:0007669"/>
    <property type="project" value="UniProtKB-KW"/>
</dbReference>
<dbReference type="FunFam" id="1.10.45.10:FF:000001">
    <property type="entry name" value="D-lactate dehydrogenase mitochondrial"/>
    <property type="match status" value="1"/>
</dbReference>
<dbReference type="PROSITE" id="PS51387">
    <property type="entry name" value="FAD_PCMH"/>
    <property type="match status" value="1"/>
</dbReference>
<dbReference type="GO" id="GO:0071949">
    <property type="term" value="F:FAD binding"/>
    <property type="evidence" value="ECO:0007669"/>
    <property type="project" value="InterPro"/>
</dbReference>
<evidence type="ECO:0000256" key="4">
    <source>
        <dbReference type="ARBA" id="ARBA00022827"/>
    </source>
</evidence>
<evidence type="ECO:0000259" key="6">
    <source>
        <dbReference type="PROSITE" id="PS51387"/>
    </source>
</evidence>
<keyword evidence="5" id="KW-0560">Oxidoreductase</keyword>
<dbReference type="Gene3D" id="1.10.45.10">
    <property type="entry name" value="Vanillyl-alcohol Oxidase, Chain A, domain 4"/>
    <property type="match status" value="1"/>
</dbReference>
<accession>A0AAV9J0I4</accession>
<dbReference type="FunFam" id="3.30.70.2190:FF:000001">
    <property type="entry name" value="D-2-hydroxyglutarate dehydrogenase mitochondrial"/>
    <property type="match status" value="1"/>
</dbReference>
<dbReference type="InterPro" id="IPR016167">
    <property type="entry name" value="FAD-bd_PCMH_sub1"/>
</dbReference>
<dbReference type="InterPro" id="IPR036318">
    <property type="entry name" value="FAD-bd_PCMH-like_sf"/>
</dbReference>
<organism evidence="7 8">
    <name type="scientific">Cyanidium caldarium</name>
    <name type="common">Red alga</name>
    <dbReference type="NCBI Taxonomy" id="2771"/>
    <lineage>
        <taxon>Eukaryota</taxon>
        <taxon>Rhodophyta</taxon>
        <taxon>Bangiophyceae</taxon>
        <taxon>Cyanidiales</taxon>
        <taxon>Cyanidiaceae</taxon>
        <taxon>Cyanidium</taxon>
    </lineage>
</organism>
<evidence type="ECO:0000256" key="1">
    <source>
        <dbReference type="ARBA" id="ARBA00001974"/>
    </source>
</evidence>
<dbReference type="PANTHER" id="PTHR43716:SF1">
    <property type="entry name" value="D-2-HYDROXYGLUTARATE DEHYDROGENASE, MITOCHONDRIAL"/>
    <property type="match status" value="1"/>
</dbReference>
<evidence type="ECO:0000256" key="2">
    <source>
        <dbReference type="ARBA" id="ARBA00008000"/>
    </source>
</evidence>